<sequence>MEHLPIHLANEAKITGPSQYRWMYPMDRYIYFMKPFIRNRACAEGSIAEGYLATECMTLCSRYIHTMETKFNRLERNYDGGIIESDGGLTIFCQPGRALRGGKPHKLDSNELEQAHIYILKNCDEIQPFPVEFSLTPVDTSQENFDRQFIGWLKEKVEGLHKCNDSKKKIADLLSLSRGPMTYVTSHRGYLINGYRFQVQDYDKGLGTQNCRVVVVVETDEENKNIDYYGELTDILKL</sequence>
<proteinExistence type="predicted"/>
<evidence type="ECO:0000313" key="2">
    <source>
        <dbReference type="RefSeq" id="XP_016435435.1"/>
    </source>
</evidence>
<dbReference type="RefSeq" id="XP_016435435.1">
    <property type="nucleotide sequence ID" value="XM_016579949.1"/>
</dbReference>
<dbReference type="OrthoDB" id="1303519at2759"/>
<dbReference type="Pfam" id="PF13960">
    <property type="entry name" value="DUF4218"/>
    <property type="match status" value="1"/>
</dbReference>
<dbReference type="InterPro" id="IPR025452">
    <property type="entry name" value="DUF4218"/>
</dbReference>
<dbReference type="STRING" id="4097.A0A1S3X621"/>
<name>A0A1S3X621_TOBAC</name>
<dbReference type="PANTHER" id="PTHR48258:SF11">
    <property type="entry name" value="TDCA1-ORF2 PROTEIN"/>
    <property type="match status" value="1"/>
</dbReference>
<dbReference type="PANTHER" id="PTHR48258">
    <property type="entry name" value="DUF4218 DOMAIN-CONTAINING PROTEIN-RELATED"/>
    <property type="match status" value="1"/>
</dbReference>
<dbReference type="KEGG" id="nta:107761697"/>
<accession>A0A1S3X621</accession>
<feature type="domain" description="DUF4218" evidence="1">
    <location>
        <begin position="1"/>
        <end position="77"/>
    </location>
</feature>
<dbReference type="PaxDb" id="4097-A0A1S3X621"/>
<evidence type="ECO:0000259" key="1">
    <source>
        <dbReference type="Pfam" id="PF13960"/>
    </source>
</evidence>
<organism evidence="2">
    <name type="scientific">Nicotiana tabacum</name>
    <name type="common">Common tobacco</name>
    <dbReference type="NCBI Taxonomy" id="4097"/>
    <lineage>
        <taxon>Eukaryota</taxon>
        <taxon>Viridiplantae</taxon>
        <taxon>Streptophyta</taxon>
        <taxon>Embryophyta</taxon>
        <taxon>Tracheophyta</taxon>
        <taxon>Spermatophyta</taxon>
        <taxon>Magnoliopsida</taxon>
        <taxon>eudicotyledons</taxon>
        <taxon>Gunneridae</taxon>
        <taxon>Pentapetalae</taxon>
        <taxon>asterids</taxon>
        <taxon>lamiids</taxon>
        <taxon>Solanales</taxon>
        <taxon>Solanaceae</taxon>
        <taxon>Nicotianoideae</taxon>
        <taxon>Nicotianeae</taxon>
        <taxon>Nicotiana</taxon>
    </lineage>
</organism>
<gene>
    <name evidence="2" type="primary">LOC107761697</name>
</gene>
<reference evidence="2" key="1">
    <citation type="submission" date="2025-08" db="UniProtKB">
        <authorList>
            <consortium name="RefSeq"/>
        </authorList>
    </citation>
    <scope>IDENTIFICATION</scope>
</reference>
<dbReference type="AlphaFoldDB" id="A0A1S3X621"/>
<protein>
    <recommendedName>
        <fullName evidence="1">DUF4218 domain-containing protein</fullName>
    </recommendedName>
</protein>